<evidence type="ECO:0000313" key="2">
    <source>
        <dbReference type="EMBL" id="KAK4090421.1"/>
    </source>
</evidence>
<proteinExistence type="predicted"/>
<feature type="region of interest" description="Disordered" evidence="1">
    <location>
        <begin position="244"/>
        <end position="269"/>
    </location>
</feature>
<keyword evidence="3" id="KW-1185">Reference proteome</keyword>
<evidence type="ECO:0000313" key="3">
    <source>
        <dbReference type="Proteomes" id="UP001287286"/>
    </source>
</evidence>
<dbReference type="EMBL" id="JAWRVI010000015">
    <property type="protein sequence ID" value="KAK4090421.1"/>
    <property type="molecule type" value="Genomic_DNA"/>
</dbReference>
<reference evidence="2 3" key="1">
    <citation type="journal article" date="2024" name="Microbiol. Resour. Announc.">
        <title>Genome annotations for the ascomycete fungi Trichoderma harzianum, Trichoderma aggressivum, and Purpureocillium lilacinum.</title>
        <authorList>
            <person name="Beijen E.P.W."/>
            <person name="Ohm R.A."/>
        </authorList>
    </citation>
    <scope>NUCLEOTIDE SEQUENCE [LARGE SCALE GENOMIC DNA]</scope>
    <source>
        <strain evidence="2 3">CBS 150709</strain>
    </source>
</reference>
<evidence type="ECO:0000256" key="1">
    <source>
        <dbReference type="SAM" id="MobiDB-lite"/>
    </source>
</evidence>
<name>A0ABR0C332_PURLI</name>
<feature type="compositionally biased region" description="Basic and acidic residues" evidence="1">
    <location>
        <begin position="12"/>
        <end position="32"/>
    </location>
</feature>
<gene>
    <name evidence="2" type="ORF">Purlil1_5093</name>
</gene>
<feature type="region of interest" description="Disordered" evidence="1">
    <location>
        <begin position="1"/>
        <end position="32"/>
    </location>
</feature>
<sequence>MTAAGASCAWPTRREVGAHTRRDGGSLPKEKASMAPLGNWLAAARATRGGCPGSPWNAQRCACVCSRPSRVLVVQRSAVENCRGEWRPRRWAAGEFDSRDDGGYEVISDIPSSIGEMEMVGLGLAGGYKVHFLIQRAATPLAGSFPRVSSWHLCPAGASTKDAQTATKGPPSLPPATGLHDPLAAHDIKCNLVQVTSHKHNQHKDLRHLVERHRTVAGSADHPAQDPMPGWFRSMDPEYHPRVRLSECSSNQSPVESHSDAPCVRSPAD</sequence>
<accession>A0ABR0C332</accession>
<protein>
    <submittedName>
        <fullName evidence="2">Uncharacterized protein</fullName>
    </submittedName>
</protein>
<feature type="region of interest" description="Disordered" evidence="1">
    <location>
        <begin position="160"/>
        <end position="180"/>
    </location>
</feature>
<comment type="caution">
    <text evidence="2">The sequence shown here is derived from an EMBL/GenBank/DDBJ whole genome shotgun (WGS) entry which is preliminary data.</text>
</comment>
<organism evidence="2 3">
    <name type="scientific">Purpureocillium lilacinum</name>
    <name type="common">Paecilomyces lilacinus</name>
    <dbReference type="NCBI Taxonomy" id="33203"/>
    <lineage>
        <taxon>Eukaryota</taxon>
        <taxon>Fungi</taxon>
        <taxon>Dikarya</taxon>
        <taxon>Ascomycota</taxon>
        <taxon>Pezizomycotina</taxon>
        <taxon>Sordariomycetes</taxon>
        <taxon>Hypocreomycetidae</taxon>
        <taxon>Hypocreales</taxon>
        <taxon>Ophiocordycipitaceae</taxon>
        <taxon>Purpureocillium</taxon>
    </lineage>
</organism>
<feature type="compositionally biased region" description="Polar residues" evidence="1">
    <location>
        <begin position="247"/>
        <end position="256"/>
    </location>
</feature>
<dbReference type="Proteomes" id="UP001287286">
    <property type="component" value="Unassembled WGS sequence"/>
</dbReference>